<evidence type="ECO:0000256" key="3">
    <source>
        <dbReference type="ARBA" id="ARBA00022679"/>
    </source>
</evidence>
<protein>
    <recommendedName>
        <fullName evidence="5">Aminotransferase class III-fold pyridoxal phosphate-dependent enzyme</fullName>
    </recommendedName>
</protein>
<evidence type="ECO:0008006" key="5">
    <source>
        <dbReference type="Google" id="ProtNLM"/>
    </source>
</evidence>
<gene>
    <name evidence="4" type="ORF">LCGC14_1905030</name>
</gene>
<evidence type="ECO:0000256" key="2">
    <source>
        <dbReference type="ARBA" id="ARBA00022576"/>
    </source>
</evidence>
<dbReference type="Gene3D" id="3.90.1150.10">
    <property type="entry name" value="Aspartate Aminotransferase, domain 1"/>
    <property type="match status" value="1"/>
</dbReference>
<dbReference type="InterPro" id="IPR005814">
    <property type="entry name" value="Aminotrans_3"/>
</dbReference>
<dbReference type="GO" id="GO:0030170">
    <property type="term" value="F:pyridoxal phosphate binding"/>
    <property type="evidence" value="ECO:0007669"/>
    <property type="project" value="InterPro"/>
</dbReference>
<dbReference type="GO" id="GO:0042802">
    <property type="term" value="F:identical protein binding"/>
    <property type="evidence" value="ECO:0007669"/>
    <property type="project" value="TreeGrafter"/>
</dbReference>
<dbReference type="SUPFAM" id="SSF53383">
    <property type="entry name" value="PLP-dependent transferases"/>
    <property type="match status" value="1"/>
</dbReference>
<dbReference type="PANTHER" id="PTHR11986">
    <property type="entry name" value="AMINOTRANSFERASE CLASS III"/>
    <property type="match status" value="1"/>
</dbReference>
<dbReference type="EMBL" id="LAZR01020016">
    <property type="protein sequence ID" value="KKL90401.1"/>
    <property type="molecule type" value="Genomic_DNA"/>
</dbReference>
<dbReference type="InterPro" id="IPR050103">
    <property type="entry name" value="Class-III_PLP-dep_AT"/>
</dbReference>
<dbReference type="PANTHER" id="PTHR11986:SF79">
    <property type="entry name" value="ACETYLORNITHINE AMINOTRANSFERASE, MITOCHONDRIAL"/>
    <property type="match status" value="1"/>
</dbReference>
<evidence type="ECO:0000313" key="4">
    <source>
        <dbReference type="EMBL" id="KKL90401.1"/>
    </source>
</evidence>
<dbReference type="InterPro" id="IPR015424">
    <property type="entry name" value="PyrdxlP-dep_Trfase"/>
</dbReference>
<comment type="caution">
    <text evidence="4">The sequence shown here is derived from an EMBL/GenBank/DDBJ whole genome shotgun (WGS) entry which is preliminary data.</text>
</comment>
<name>A0A0F9GIR4_9ZZZZ</name>
<evidence type="ECO:0000256" key="1">
    <source>
        <dbReference type="ARBA" id="ARBA00001933"/>
    </source>
</evidence>
<keyword evidence="3" id="KW-0808">Transferase</keyword>
<dbReference type="AlphaFoldDB" id="A0A0F9GIR4"/>
<dbReference type="GO" id="GO:0008483">
    <property type="term" value="F:transaminase activity"/>
    <property type="evidence" value="ECO:0007669"/>
    <property type="project" value="UniProtKB-KW"/>
</dbReference>
<dbReference type="Pfam" id="PF00202">
    <property type="entry name" value="Aminotran_3"/>
    <property type="match status" value="1"/>
</dbReference>
<accession>A0A0F9GIR4</accession>
<sequence length="72" mass="7684">MATNAELAALTDKYLMPNYGRLPIAMVRGQGARIWDADGKEYVDFFPGFGAGGVTGHCHPVIVSALTEQGKT</sequence>
<proteinExistence type="predicted"/>
<keyword evidence="2" id="KW-0032">Aminotransferase</keyword>
<organism evidence="4">
    <name type="scientific">marine sediment metagenome</name>
    <dbReference type="NCBI Taxonomy" id="412755"/>
    <lineage>
        <taxon>unclassified sequences</taxon>
        <taxon>metagenomes</taxon>
        <taxon>ecological metagenomes</taxon>
    </lineage>
</organism>
<comment type="cofactor">
    <cofactor evidence="1">
        <name>pyridoxal 5'-phosphate</name>
        <dbReference type="ChEBI" id="CHEBI:597326"/>
    </cofactor>
</comment>
<dbReference type="InterPro" id="IPR015422">
    <property type="entry name" value="PyrdxlP-dep_Trfase_small"/>
</dbReference>
<reference evidence="4" key="1">
    <citation type="journal article" date="2015" name="Nature">
        <title>Complex archaea that bridge the gap between prokaryotes and eukaryotes.</title>
        <authorList>
            <person name="Spang A."/>
            <person name="Saw J.H."/>
            <person name="Jorgensen S.L."/>
            <person name="Zaremba-Niedzwiedzka K."/>
            <person name="Martijn J."/>
            <person name="Lind A.E."/>
            <person name="van Eijk R."/>
            <person name="Schleper C."/>
            <person name="Guy L."/>
            <person name="Ettema T.J."/>
        </authorList>
    </citation>
    <scope>NUCLEOTIDE SEQUENCE</scope>
</reference>
<feature type="non-terminal residue" evidence="4">
    <location>
        <position position="72"/>
    </location>
</feature>